<accession>A0A9Q3J5I8</accession>
<dbReference type="EMBL" id="AVOT02062972">
    <property type="protein sequence ID" value="MBW0555834.1"/>
    <property type="molecule type" value="Genomic_DNA"/>
</dbReference>
<organism evidence="2 3">
    <name type="scientific">Austropuccinia psidii MF-1</name>
    <dbReference type="NCBI Taxonomy" id="1389203"/>
    <lineage>
        <taxon>Eukaryota</taxon>
        <taxon>Fungi</taxon>
        <taxon>Dikarya</taxon>
        <taxon>Basidiomycota</taxon>
        <taxon>Pucciniomycotina</taxon>
        <taxon>Pucciniomycetes</taxon>
        <taxon>Pucciniales</taxon>
        <taxon>Sphaerophragmiaceae</taxon>
        <taxon>Austropuccinia</taxon>
    </lineage>
</organism>
<feature type="compositionally biased region" description="Polar residues" evidence="1">
    <location>
        <begin position="29"/>
        <end position="43"/>
    </location>
</feature>
<reference evidence="2" key="1">
    <citation type="submission" date="2021-03" db="EMBL/GenBank/DDBJ databases">
        <title>Draft genome sequence of rust myrtle Austropuccinia psidii MF-1, a brazilian biotype.</title>
        <authorList>
            <person name="Quecine M.C."/>
            <person name="Pachon D.M.R."/>
            <person name="Bonatelli M.L."/>
            <person name="Correr F.H."/>
            <person name="Franceschini L.M."/>
            <person name="Leite T.F."/>
            <person name="Margarido G.R.A."/>
            <person name="Almeida C.A."/>
            <person name="Ferrarezi J.A."/>
            <person name="Labate C.A."/>
        </authorList>
    </citation>
    <scope>NUCLEOTIDE SEQUENCE</scope>
    <source>
        <strain evidence="2">MF-1</strain>
    </source>
</reference>
<feature type="compositionally biased region" description="Basic and acidic residues" evidence="1">
    <location>
        <begin position="66"/>
        <end position="75"/>
    </location>
</feature>
<name>A0A9Q3J5I8_9BASI</name>
<evidence type="ECO:0000313" key="2">
    <source>
        <dbReference type="EMBL" id="MBW0555834.1"/>
    </source>
</evidence>
<dbReference type="Proteomes" id="UP000765509">
    <property type="component" value="Unassembled WGS sequence"/>
</dbReference>
<protein>
    <submittedName>
        <fullName evidence="2">Uncharacterized protein</fullName>
    </submittedName>
</protein>
<feature type="compositionally biased region" description="Polar residues" evidence="1">
    <location>
        <begin position="81"/>
        <end position="90"/>
    </location>
</feature>
<sequence>MSNSKKDNSHAEGSNRHIHEPLEGVLRSVQGQRLGNVATNPPSSDEVMTHSQKVPQEGANSKILHLMREASKEEAPAASISKPQGSQTPQEGRKNKKWNWSKPPFPSYRIPRMQKDATENVCKMARTLMEFKDKKEQRMRQPHILRK</sequence>
<evidence type="ECO:0000256" key="1">
    <source>
        <dbReference type="SAM" id="MobiDB-lite"/>
    </source>
</evidence>
<gene>
    <name evidence="2" type="ORF">O181_095549</name>
</gene>
<dbReference type="AlphaFoldDB" id="A0A9Q3J5I8"/>
<evidence type="ECO:0000313" key="3">
    <source>
        <dbReference type="Proteomes" id="UP000765509"/>
    </source>
</evidence>
<feature type="compositionally biased region" description="Basic and acidic residues" evidence="1">
    <location>
        <begin position="1"/>
        <end position="22"/>
    </location>
</feature>
<keyword evidence="3" id="KW-1185">Reference proteome</keyword>
<feature type="region of interest" description="Disordered" evidence="1">
    <location>
        <begin position="1"/>
        <end position="113"/>
    </location>
</feature>
<proteinExistence type="predicted"/>
<comment type="caution">
    <text evidence="2">The sequence shown here is derived from an EMBL/GenBank/DDBJ whole genome shotgun (WGS) entry which is preliminary data.</text>
</comment>